<evidence type="ECO:0000313" key="3">
    <source>
        <dbReference type="Proteomes" id="UP000028349"/>
    </source>
</evidence>
<dbReference type="Proteomes" id="UP000028349">
    <property type="component" value="Unassembled WGS sequence"/>
</dbReference>
<dbReference type="STRING" id="266748.HY04_09115"/>
<keyword evidence="1" id="KW-0547">Nucleotide-binding</keyword>
<dbReference type="InterPro" id="IPR036412">
    <property type="entry name" value="HAD-like_sf"/>
</dbReference>
<keyword evidence="1" id="KW-0067">ATP-binding</keyword>
<evidence type="ECO:0000313" key="2">
    <source>
        <dbReference type="EMBL" id="VEH99771.1"/>
    </source>
</evidence>
<keyword evidence="3" id="KW-1185">Reference proteome</keyword>
<dbReference type="PANTHER" id="PTHR18901">
    <property type="entry name" value="2-DEOXYGLUCOSE-6-PHOSPHATE PHOSPHATASE 2"/>
    <property type="match status" value="1"/>
</dbReference>
<accession>A0A3S4YK76</accession>
<dbReference type="SFLD" id="SFLDG01129">
    <property type="entry name" value="C1.5:_HAD__Beta-PGM__Phosphata"/>
    <property type="match status" value="1"/>
</dbReference>
<gene>
    <name evidence="1" type="ORF">HY04_09115</name>
    <name evidence="2" type="ORF">NCTC13489_01732</name>
</gene>
<dbReference type="KEGG" id="cant:NCTC13489_01732"/>
<name>A0A3S4YK76_9FLAO</name>
<dbReference type="EMBL" id="LR134441">
    <property type="protein sequence ID" value="VEH99771.1"/>
    <property type="molecule type" value="Genomic_DNA"/>
</dbReference>
<reference evidence="2 4" key="2">
    <citation type="submission" date="2018-12" db="EMBL/GenBank/DDBJ databases">
        <authorList>
            <consortium name="Pathogen Informatics"/>
        </authorList>
    </citation>
    <scope>NUCLEOTIDE SEQUENCE [LARGE SCALE GENOMIC DNA]</scope>
    <source>
        <strain evidence="2 4">NCTC13489</strain>
    </source>
</reference>
<dbReference type="SUPFAM" id="SSF56784">
    <property type="entry name" value="HAD-like"/>
    <property type="match status" value="1"/>
</dbReference>
<dbReference type="GO" id="GO:0016787">
    <property type="term" value="F:hydrolase activity"/>
    <property type="evidence" value="ECO:0007669"/>
    <property type="project" value="UniProtKB-KW"/>
</dbReference>
<dbReference type="InterPro" id="IPR023214">
    <property type="entry name" value="HAD_sf"/>
</dbReference>
<dbReference type="Gene3D" id="3.40.50.1000">
    <property type="entry name" value="HAD superfamily/HAD-like"/>
    <property type="match status" value="1"/>
</dbReference>
<organism evidence="2 4">
    <name type="scientific">Kaistella antarctica</name>
    <dbReference type="NCBI Taxonomy" id="266748"/>
    <lineage>
        <taxon>Bacteria</taxon>
        <taxon>Pseudomonadati</taxon>
        <taxon>Bacteroidota</taxon>
        <taxon>Flavobacteriia</taxon>
        <taxon>Flavobacteriales</taxon>
        <taxon>Weeksellaceae</taxon>
        <taxon>Chryseobacterium group</taxon>
        <taxon>Kaistella</taxon>
    </lineage>
</organism>
<evidence type="ECO:0000313" key="1">
    <source>
        <dbReference type="EMBL" id="KEY18643.1"/>
    </source>
</evidence>
<dbReference type="Pfam" id="PF13419">
    <property type="entry name" value="HAD_2"/>
    <property type="match status" value="1"/>
</dbReference>
<dbReference type="NCBIfam" id="TIGR01549">
    <property type="entry name" value="HAD-SF-IA-v1"/>
    <property type="match status" value="1"/>
</dbReference>
<dbReference type="NCBIfam" id="TIGR01509">
    <property type="entry name" value="HAD-SF-IA-v3"/>
    <property type="match status" value="1"/>
</dbReference>
<dbReference type="OrthoDB" id="9797743at2"/>
<protein>
    <submittedName>
        <fullName evidence="1">ABC transporter ATP-binding protein</fullName>
    </submittedName>
    <submittedName>
        <fullName evidence="2">Phosphorylated carbohydrates phosphatase TM_1254</fullName>
        <ecNumber evidence="2">3.1.3.-</ecNumber>
    </submittedName>
</protein>
<keyword evidence="2" id="KW-0378">Hydrolase</keyword>
<dbReference type="GO" id="GO:0005524">
    <property type="term" value="F:ATP binding"/>
    <property type="evidence" value="ECO:0007669"/>
    <property type="project" value="UniProtKB-KW"/>
</dbReference>
<dbReference type="PANTHER" id="PTHR18901:SF38">
    <property type="entry name" value="PSEUDOURIDINE-5'-PHOSPHATASE"/>
    <property type="match status" value="1"/>
</dbReference>
<sequence length="226" mass="25811">MPLKAVLCDMDGVIVDTEPLHRKAYFHLFNDLGIHVSEELYTTFTGASTNKVCDTLIERYGLENSREELALIKRKYFKDYFYNDPEFNLIPGVRSLIKNYYENNIKLVLASSASMTTINMVFEKFELEKYFMGKISGDELRESKPNPEIFLIAAEIANEPKENCMVIEDSTNGIIAAHSAGIFCTAYKSEHSVGQNYEKANLVISDFSEIEFEKMGTYFQSNLSEH</sequence>
<dbReference type="AlphaFoldDB" id="A0A3S4YK76"/>
<dbReference type="InterPro" id="IPR041492">
    <property type="entry name" value="HAD_2"/>
</dbReference>
<proteinExistence type="predicted"/>
<reference evidence="1 3" key="1">
    <citation type="submission" date="2014-07" db="EMBL/GenBank/DDBJ databases">
        <authorList>
            <person name="Pisani N.G."/>
            <person name="Newman J.D."/>
        </authorList>
    </citation>
    <scope>NUCLEOTIDE SEQUENCE [LARGE SCALE GENOMIC DNA]</scope>
    <source>
        <strain evidence="1 3">LMG 24720</strain>
    </source>
</reference>
<dbReference type="EC" id="3.1.3.-" evidence="2"/>
<dbReference type="SFLD" id="SFLDG01135">
    <property type="entry name" value="C1.5.6:_HAD__Beta-PGM__Phospha"/>
    <property type="match status" value="1"/>
</dbReference>
<dbReference type="SFLD" id="SFLDS00003">
    <property type="entry name" value="Haloacid_Dehalogenase"/>
    <property type="match status" value="1"/>
</dbReference>
<dbReference type="Proteomes" id="UP000270036">
    <property type="component" value="Chromosome"/>
</dbReference>
<dbReference type="InterPro" id="IPR023198">
    <property type="entry name" value="PGP-like_dom2"/>
</dbReference>
<dbReference type="InterPro" id="IPR006439">
    <property type="entry name" value="HAD-SF_hydro_IA"/>
</dbReference>
<dbReference type="Gene3D" id="1.10.150.240">
    <property type="entry name" value="Putative phosphatase, domain 2"/>
    <property type="match status" value="1"/>
</dbReference>
<dbReference type="RefSeq" id="WP_034719056.1">
    <property type="nucleotide sequence ID" value="NZ_FOIX01000004.1"/>
</dbReference>
<evidence type="ECO:0000313" key="4">
    <source>
        <dbReference type="Proteomes" id="UP000270036"/>
    </source>
</evidence>
<dbReference type="EMBL" id="JPEP01000002">
    <property type="protein sequence ID" value="KEY18643.1"/>
    <property type="molecule type" value="Genomic_DNA"/>
</dbReference>